<organism evidence="8 9">
    <name type="scientific">Sphaeroforma arctica JP610</name>
    <dbReference type="NCBI Taxonomy" id="667725"/>
    <lineage>
        <taxon>Eukaryota</taxon>
        <taxon>Ichthyosporea</taxon>
        <taxon>Ichthyophonida</taxon>
        <taxon>Sphaeroforma</taxon>
    </lineage>
</organism>
<evidence type="ECO:0000313" key="8">
    <source>
        <dbReference type="EMBL" id="KNC78918.1"/>
    </source>
</evidence>
<feature type="transmembrane region" description="Helical" evidence="6">
    <location>
        <begin position="86"/>
        <end position="107"/>
    </location>
</feature>
<dbReference type="InterPro" id="IPR013525">
    <property type="entry name" value="ABC2_TM"/>
</dbReference>
<evidence type="ECO:0000256" key="5">
    <source>
        <dbReference type="ARBA" id="ARBA00023136"/>
    </source>
</evidence>
<dbReference type="PANTHER" id="PTHR48041:SF139">
    <property type="entry name" value="PROTEIN SCARLET"/>
    <property type="match status" value="1"/>
</dbReference>
<dbReference type="GeneID" id="25909167"/>
<evidence type="ECO:0000313" key="9">
    <source>
        <dbReference type="Proteomes" id="UP000054560"/>
    </source>
</evidence>
<sequence length="209" mass="23166">MPPRITSALTEGASESKYATSTAHQVRLLSLRTYMAQIRNPAYISGWFVGGITFLFYGTLYVNLDADLTSQSTVETIKNLTVQSAFIYQLLGAMFFNEAPTVSSVFLEKEMLRRDGASGTYSYLAYHLCWYLRLSMGAFTKGILYTPLVYFLGKLPLTVEKYFLFTLYMIIMDSVGTSLALLVASSLSAHYTFAVTPSTGTQTQTTSSV</sequence>
<evidence type="ECO:0000256" key="1">
    <source>
        <dbReference type="ARBA" id="ARBA00004141"/>
    </source>
</evidence>
<dbReference type="GO" id="GO:0140359">
    <property type="term" value="F:ABC-type transporter activity"/>
    <property type="evidence" value="ECO:0007669"/>
    <property type="project" value="InterPro"/>
</dbReference>
<keyword evidence="5 6" id="KW-0472">Membrane</keyword>
<keyword evidence="3 6" id="KW-0812">Transmembrane</keyword>
<evidence type="ECO:0000256" key="4">
    <source>
        <dbReference type="ARBA" id="ARBA00022989"/>
    </source>
</evidence>
<accession>A0A0L0FSG4</accession>
<dbReference type="Proteomes" id="UP000054560">
    <property type="component" value="Unassembled WGS sequence"/>
</dbReference>
<dbReference type="GO" id="GO:0016020">
    <property type="term" value="C:membrane"/>
    <property type="evidence" value="ECO:0007669"/>
    <property type="project" value="UniProtKB-SubCell"/>
</dbReference>
<name>A0A0L0FSG4_9EUKA</name>
<keyword evidence="9" id="KW-1185">Reference proteome</keyword>
<evidence type="ECO:0000256" key="6">
    <source>
        <dbReference type="SAM" id="Phobius"/>
    </source>
</evidence>
<dbReference type="Pfam" id="PF01061">
    <property type="entry name" value="ABC2_membrane"/>
    <property type="match status" value="1"/>
</dbReference>
<evidence type="ECO:0000256" key="2">
    <source>
        <dbReference type="ARBA" id="ARBA00022448"/>
    </source>
</evidence>
<dbReference type="STRING" id="667725.A0A0L0FSG4"/>
<keyword evidence="2" id="KW-0813">Transport</keyword>
<protein>
    <recommendedName>
        <fullName evidence="7">ABC-2 type transporter transmembrane domain-containing protein</fullName>
    </recommendedName>
</protein>
<feature type="transmembrane region" description="Helical" evidence="6">
    <location>
        <begin position="42"/>
        <end position="62"/>
    </location>
</feature>
<proteinExistence type="predicted"/>
<keyword evidence="4 6" id="KW-1133">Transmembrane helix</keyword>
<dbReference type="EMBL" id="KQ242396">
    <property type="protein sequence ID" value="KNC78918.1"/>
    <property type="molecule type" value="Genomic_DNA"/>
</dbReference>
<evidence type="ECO:0000259" key="7">
    <source>
        <dbReference type="Pfam" id="PF01061"/>
    </source>
</evidence>
<evidence type="ECO:0000256" key="3">
    <source>
        <dbReference type="ARBA" id="ARBA00022692"/>
    </source>
</evidence>
<feature type="transmembrane region" description="Helical" evidence="6">
    <location>
        <begin position="128"/>
        <end position="150"/>
    </location>
</feature>
<comment type="subcellular location">
    <subcellularLocation>
        <location evidence="1">Membrane</location>
        <topology evidence="1">Multi-pass membrane protein</topology>
    </subcellularLocation>
</comment>
<feature type="transmembrane region" description="Helical" evidence="6">
    <location>
        <begin position="162"/>
        <end position="184"/>
    </location>
</feature>
<dbReference type="InterPro" id="IPR050352">
    <property type="entry name" value="ABCG_transporters"/>
</dbReference>
<feature type="domain" description="ABC-2 type transporter transmembrane" evidence="7">
    <location>
        <begin position="25"/>
        <end position="198"/>
    </location>
</feature>
<dbReference type="AlphaFoldDB" id="A0A0L0FSG4"/>
<dbReference type="PANTHER" id="PTHR48041">
    <property type="entry name" value="ABC TRANSPORTER G FAMILY MEMBER 28"/>
    <property type="match status" value="1"/>
</dbReference>
<reference evidence="8 9" key="1">
    <citation type="submission" date="2011-02" db="EMBL/GenBank/DDBJ databases">
        <title>The Genome Sequence of Sphaeroforma arctica JP610.</title>
        <authorList>
            <consortium name="The Broad Institute Genome Sequencing Platform"/>
            <person name="Russ C."/>
            <person name="Cuomo C."/>
            <person name="Young S.K."/>
            <person name="Zeng Q."/>
            <person name="Gargeya S."/>
            <person name="Alvarado L."/>
            <person name="Berlin A."/>
            <person name="Chapman S.B."/>
            <person name="Chen Z."/>
            <person name="Freedman E."/>
            <person name="Gellesch M."/>
            <person name="Goldberg J."/>
            <person name="Griggs A."/>
            <person name="Gujja S."/>
            <person name="Heilman E."/>
            <person name="Heiman D."/>
            <person name="Howarth C."/>
            <person name="Mehta T."/>
            <person name="Neiman D."/>
            <person name="Pearson M."/>
            <person name="Roberts A."/>
            <person name="Saif S."/>
            <person name="Shea T."/>
            <person name="Shenoy N."/>
            <person name="Sisk P."/>
            <person name="Stolte C."/>
            <person name="Sykes S."/>
            <person name="White J."/>
            <person name="Yandava C."/>
            <person name="Burger G."/>
            <person name="Gray M.W."/>
            <person name="Holland P.W.H."/>
            <person name="King N."/>
            <person name="Lang F.B.F."/>
            <person name="Roger A.J."/>
            <person name="Ruiz-Trillo I."/>
            <person name="Haas B."/>
            <person name="Nusbaum C."/>
            <person name="Birren B."/>
        </authorList>
    </citation>
    <scope>NUCLEOTIDE SEQUENCE [LARGE SCALE GENOMIC DNA]</scope>
    <source>
        <strain evidence="8 9">JP610</strain>
    </source>
</reference>
<dbReference type="RefSeq" id="XP_014152820.1">
    <property type="nucleotide sequence ID" value="XM_014297345.1"/>
</dbReference>
<gene>
    <name evidence="8" type="ORF">SARC_08663</name>
</gene>